<dbReference type="PANTHER" id="PTHR11011">
    <property type="entry name" value="MALE STERILITY PROTEIN 2-RELATED"/>
    <property type="match status" value="1"/>
</dbReference>
<gene>
    <name evidence="3" type="ORF">MtrunA17_Chr5g0431251</name>
</gene>
<comment type="similarity">
    <text evidence="1">Belongs to the fatty acyl-CoA reductase family.</text>
</comment>
<dbReference type="Pfam" id="PF07993">
    <property type="entry name" value="NAD_binding_4"/>
    <property type="match status" value="1"/>
</dbReference>
<evidence type="ECO:0000313" key="4">
    <source>
        <dbReference type="Proteomes" id="UP000265566"/>
    </source>
</evidence>
<organism evidence="3 4">
    <name type="scientific">Medicago truncatula</name>
    <name type="common">Barrel medic</name>
    <name type="synonym">Medicago tribuloides</name>
    <dbReference type="NCBI Taxonomy" id="3880"/>
    <lineage>
        <taxon>Eukaryota</taxon>
        <taxon>Viridiplantae</taxon>
        <taxon>Streptophyta</taxon>
        <taxon>Embryophyta</taxon>
        <taxon>Tracheophyta</taxon>
        <taxon>Spermatophyta</taxon>
        <taxon>Magnoliopsida</taxon>
        <taxon>eudicotyledons</taxon>
        <taxon>Gunneridae</taxon>
        <taxon>Pentapetalae</taxon>
        <taxon>rosids</taxon>
        <taxon>fabids</taxon>
        <taxon>Fabales</taxon>
        <taxon>Fabaceae</taxon>
        <taxon>Papilionoideae</taxon>
        <taxon>50 kb inversion clade</taxon>
        <taxon>NPAAA clade</taxon>
        <taxon>Hologalegina</taxon>
        <taxon>IRL clade</taxon>
        <taxon>Trifolieae</taxon>
        <taxon>Medicago</taxon>
    </lineage>
</organism>
<comment type="catalytic activity">
    <reaction evidence="1">
        <text>a long-chain fatty acyl-CoA + 2 NADPH + 2 H(+) = a long-chain primary fatty alcohol + 2 NADP(+) + CoA</text>
        <dbReference type="Rhea" id="RHEA:52716"/>
        <dbReference type="ChEBI" id="CHEBI:15378"/>
        <dbReference type="ChEBI" id="CHEBI:57287"/>
        <dbReference type="ChEBI" id="CHEBI:57783"/>
        <dbReference type="ChEBI" id="CHEBI:58349"/>
        <dbReference type="ChEBI" id="CHEBI:77396"/>
        <dbReference type="ChEBI" id="CHEBI:83139"/>
        <dbReference type="EC" id="1.2.1.84"/>
    </reaction>
</comment>
<dbReference type="GO" id="GO:0102965">
    <property type="term" value="F:alcohol-forming long-chain fatty acyl-CoA reductase activity"/>
    <property type="evidence" value="ECO:0007669"/>
    <property type="project" value="UniProtKB-EC"/>
</dbReference>
<keyword evidence="1 3" id="KW-0560">Oxidoreductase</keyword>
<dbReference type="GO" id="GO:0006629">
    <property type="term" value="P:lipid metabolic process"/>
    <property type="evidence" value="ECO:0007669"/>
    <property type="project" value="UniProtKB-KW"/>
</dbReference>
<dbReference type="Gene3D" id="3.40.50.720">
    <property type="entry name" value="NAD(P)-binding Rossmann-like Domain"/>
    <property type="match status" value="1"/>
</dbReference>
<evidence type="ECO:0000259" key="2">
    <source>
        <dbReference type="Pfam" id="PF07993"/>
    </source>
</evidence>
<keyword evidence="1" id="KW-0443">Lipid metabolism</keyword>
<dbReference type="GO" id="GO:0080019">
    <property type="term" value="F:alcohol-forming very long-chain fatty acyl-CoA reductase activity"/>
    <property type="evidence" value="ECO:0007669"/>
    <property type="project" value="InterPro"/>
</dbReference>
<accession>A0A396HVR8</accession>
<dbReference type="EMBL" id="PSQE01000005">
    <property type="protein sequence ID" value="RHN56603.1"/>
    <property type="molecule type" value="Genomic_DNA"/>
</dbReference>
<dbReference type="EC" id="1.2.1.84" evidence="1"/>
<dbReference type="SUPFAM" id="SSF51735">
    <property type="entry name" value="NAD(P)-binding Rossmann-fold domains"/>
    <property type="match status" value="1"/>
</dbReference>
<protein>
    <recommendedName>
        <fullName evidence="1">Fatty acyl-CoA reductase</fullName>
        <ecNumber evidence="1">1.2.1.84</ecNumber>
    </recommendedName>
</protein>
<dbReference type="Gramene" id="rna32033">
    <property type="protein sequence ID" value="RHN56603.1"/>
    <property type="gene ID" value="gene32033"/>
</dbReference>
<comment type="function">
    <text evidence="1">Catalyzes the reduction of fatty acyl-CoA to fatty alcohols.</text>
</comment>
<keyword evidence="1" id="KW-0444">Lipid biosynthesis</keyword>
<dbReference type="Proteomes" id="UP000265566">
    <property type="component" value="Chromosome 5"/>
</dbReference>
<proteinExistence type="inferred from homology"/>
<dbReference type="InterPro" id="IPR026055">
    <property type="entry name" value="FAR"/>
</dbReference>
<dbReference type="AlphaFoldDB" id="A0A396HVR8"/>
<dbReference type="InterPro" id="IPR036291">
    <property type="entry name" value="NAD(P)-bd_dom_sf"/>
</dbReference>
<reference evidence="4" key="1">
    <citation type="journal article" date="2018" name="Nat. Plants">
        <title>Whole-genome landscape of Medicago truncatula symbiotic genes.</title>
        <authorList>
            <person name="Pecrix Y."/>
            <person name="Staton S.E."/>
            <person name="Sallet E."/>
            <person name="Lelandais-Briere C."/>
            <person name="Moreau S."/>
            <person name="Carrere S."/>
            <person name="Blein T."/>
            <person name="Jardinaud M.F."/>
            <person name="Latrasse D."/>
            <person name="Zouine M."/>
            <person name="Zahm M."/>
            <person name="Kreplak J."/>
            <person name="Mayjonade B."/>
            <person name="Satge C."/>
            <person name="Perez M."/>
            <person name="Cauet S."/>
            <person name="Marande W."/>
            <person name="Chantry-Darmon C."/>
            <person name="Lopez-Roques C."/>
            <person name="Bouchez O."/>
            <person name="Berard A."/>
            <person name="Debelle F."/>
            <person name="Munos S."/>
            <person name="Bendahmane A."/>
            <person name="Berges H."/>
            <person name="Niebel A."/>
            <person name="Buitink J."/>
            <person name="Frugier F."/>
            <person name="Benhamed M."/>
            <person name="Crespi M."/>
            <person name="Gouzy J."/>
            <person name="Gamas P."/>
        </authorList>
    </citation>
    <scope>NUCLEOTIDE SEQUENCE [LARGE SCALE GENOMIC DNA]</scope>
    <source>
        <strain evidence="4">cv. Jemalong A17</strain>
    </source>
</reference>
<name>A0A396HVR8_MEDTR</name>
<keyword evidence="1" id="KW-0521">NADP</keyword>
<feature type="domain" description="Thioester reductase (TE)" evidence="2">
    <location>
        <begin position="39"/>
        <end position="132"/>
    </location>
</feature>
<dbReference type="InterPro" id="IPR013120">
    <property type="entry name" value="FAR_NAD-bd"/>
</dbReference>
<evidence type="ECO:0000313" key="3">
    <source>
        <dbReference type="EMBL" id="RHN56603.1"/>
    </source>
</evidence>
<evidence type="ECO:0000256" key="1">
    <source>
        <dbReference type="RuleBase" id="RU363097"/>
    </source>
</evidence>
<sequence>MGQTLKGTSKLNIQTEMDLLEKKIDELRAMNADESTIKYALKDYGIQRANLHGWPNTYVFTKAMGEMLVVNQKDNVPLIIIRPTMVTSTNKDPFPGWIEGLRTTDTVIRGYGIGKLACFVGNPNTILDIVSVIGYLFLFFLQQDILFY</sequence>
<dbReference type="PANTHER" id="PTHR11011:SF84">
    <property type="entry name" value="ACYL-COA REDUCTASE-LIKE PROTEIN, PUTATIVE-RELATED"/>
    <property type="match status" value="1"/>
</dbReference>
<comment type="caution">
    <text evidence="3">The sequence shown here is derived from an EMBL/GenBank/DDBJ whole genome shotgun (WGS) entry which is preliminary data.</text>
</comment>